<organism evidence="7">
    <name type="scientific">Albugo laibachii Nc14</name>
    <dbReference type="NCBI Taxonomy" id="890382"/>
    <lineage>
        <taxon>Eukaryota</taxon>
        <taxon>Sar</taxon>
        <taxon>Stramenopiles</taxon>
        <taxon>Oomycota</taxon>
        <taxon>Peronosporomycetes</taxon>
        <taxon>Albuginales</taxon>
        <taxon>Albuginaceae</taxon>
        <taxon>Albugo</taxon>
    </lineage>
</organism>
<dbReference type="InterPro" id="IPR036470">
    <property type="entry name" value="Elicitin_sf"/>
</dbReference>
<comment type="similarity">
    <text evidence="2 6">Belongs to the elicitin family.</text>
</comment>
<dbReference type="AlphaFoldDB" id="F0W6W4"/>
<reference evidence="7" key="1">
    <citation type="journal article" date="2011" name="PLoS Biol.">
        <title>Gene gain and loss during evolution of obligate parasitism in the white rust pathogen of Arabidopsis thaliana.</title>
        <authorList>
            <person name="Kemen E."/>
            <person name="Gardiner A."/>
            <person name="Schultz-Larsen T."/>
            <person name="Kemen A.C."/>
            <person name="Balmuth A.L."/>
            <person name="Robert-Seilaniantz A."/>
            <person name="Bailey K."/>
            <person name="Holub E."/>
            <person name="Studholme D.J."/>
            <person name="Maclean D."/>
            <person name="Jones J.D."/>
        </authorList>
    </citation>
    <scope>NUCLEOTIDE SEQUENCE</scope>
</reference>
<comment type="function">
    <text evidence="6">Induces local and distal defense responses (incompatible hypersensitive reaction) in plants from the solanaceae and cruciferae families. Elicits leaf necrosis and causes the accumulation of pathogenesis-related proteins. Might interact with the lipidic molecules of the plasma membrane.</text>
</comment>
<evidence type="ECO:0000256" key="2">
    <source>
        <dbReference type="ARBA" id="ARBA00009544"/>
    </source>
</evidence>
<dbReference type="EMBL" id="FR824071">
    <property type="protein sequence ID" value="CCA16859.1"/>
    <property type="molecule type" value="Genomic_DNA"/>
</dbReference>
<evidence type="ECO:0000256" key="5">
    <source>
        <dbReference type="ARBA" id="ARBA00023157"/>
    </source>
</evidence>
<reference evidence="7" key="2">
    <citation type="submission" date="2011-02" db="EMBL/GenBank/DDBJ databases">
        <authorList>
            <person name="MacLean D."/>
        </authorList>
    </citation>
    <scope>NUCLEOTIDE SEQUENCE</scope>
</reference>
<sequence length="172" mass="19336">MNLTIPRHLTNERQNSIAGLLYFKIVRSTMRLPTVAGICMVFQLVLAADPPMEFHCSFVDNLVSYMRLAFFPWHRSSLTACGYLSGYNVRKATSIPTADETKKMCSTPACHQGIGALKNTQLPNCSLLLPSFKRFNLFMLASEFEDTCYKLKVIDEVKVMMANLTALNGTRI</sequence>
<evidence type="ECO:0000256" key="4">
    <source>
        <dbReference type="ARBA" id="ARBA00022978"/>
    </source>
</evidence>
<evidence type="ECO:0000256" key="6">
    <source>
        <dbReference type="RuleBase" id="RU368111"/>
    </source>
</evidence>
<keyword evidence="5 6" id="KW-1015">Disulfide bond</keyword>
<proteinExistence type="inferred from homology"/>
<dbReference type="HOGENOM" id="CLU_1558063_0_0_1"/>
<gene>
    <name evidence="7" type="primary">AlNc14C26G2600</name>
    <name evidence="7" type="ORF">ALNC14_030020</name>
</gene>
<comment type="subcellular location">
    <subcellularLocation>
        <location evidence="1 6">Secreted</location>
    </subcellularLocation>
</comment>
<protein>
    <recommendedName>
        <fullName evidence="6">Elicitin</fullName>
    </recommendedName>
</protein>
<evidence type="ECO:0000256" key="1">
    <source>
        <dbReference type="ARBA" id="ARBA00004613"/>
    </source>
</evidence>
<keyword evidence="4 6" id="KW-0928">Hypersensitive response elicitation</keyword>
<accession>F0W6W4</accession>
<evidence type="ECO:0000313" key="7">
    <source>
        <dbReference type="EMBL" id="CCA16859.1"/>
    </source>
</evidence>
<dbReference type="SUPFAM" id="SSF48647">
    <property type="entry name" value="Fungal elicitin"/>
    <property type="match status" value="1"/>
</dbReference>
<name>F0W6W4_9STRA</name>
<evidence type="ECO:0000256" key="3">
    <source>
        <dbReference type="ARBA" id="ARBA00022525"/>
    </source>
</evidence>
<dbReference type="Pfam" id="PF00964">
    <property type="entry name" value="Elicitin"/>
    <property type="match status" value="1"/>
</dbReference>
<dbReference type="GO" id="GO:0052040">
    <property type="term" value="P:symbiont-mediated perturbation of host programmed cell death"/>
    <property type="evidence" value="ECO:0007669"/>
    <property type="project" value="UniProtKB-UniRule"/>
</dbReference>
<dbReference type="GO" id="GO:0005576">
    <property type="term" value="C:extracellular region"/>
    <property type="evidence" value="ECO:0007669"/>
    <property type="project" value="UniProtKB-SubCell"/>
</dbReference>
<dbReference type="Gene3D" id="1.10.239.10">
    <property type="entry name" value="Elicitin domain"/>
    <property type="match status" value="1"/>
</dbReference>
<keyword evidence="3 6" id="KW-0964">Secreted</keyword>
<dbReference type="InterPro" id="IPR002200">
    <property type="entry name" value="Elicitin"/>
</dbReference>